<keyword evidence="1" id="KW-0812">Transmembrane</keyword>
<gene>
    <name evidence="2" type="ORF">C5Y98_21280</name>
</gene>
<accession>A0A2S8FD58</accession>
<feature type="transmembrane region" description="Helical" evidence="1">
    <location>
        <begin position="87"/>
        <end position="106"/>
    </location>
</feature>
<dbReference type="OrthoDB" id="9867762at2"/>
<organism evidence="2 3">
    <name type="scientific">Blastopirellula marina</name>
    <dbReference type="NCBI Taxonomy" id="124"/>
    <lineage>
        <taxon>Bacteria</taxon>
        <taxon>Pseudomonadati</taxon>
        <taxon>Planctomycetota</taxon>
        <taxon>Planctomycetia</taxon>
        <taxon>Pirellulales</taxon>
        <taxon>Pirellulaceae</taxon>
        <taxon>Blastopirellula</taxon>
    </lineage>
</organism>
<reference evidence="2 3" key="1">
    <citation type="submission" date="2018-02" db="EMBL/GenBank/DDBJ databases">
        <title>Comparative genomes isolates from brazilian mangrove.</title>
        <authorList>
            <person name="Araujo J.E."/>
            <person name="Taketani R.G."/>
            <person name="Silva M.C.P."/>
            <person name="Loureco M.V."/>
            <person name="Andreote F.D."/>
        </authorList>
    </citation>
    <scope>NUCLEOTIDE SEQUENCE [LARGE SCALE GENOMIC DNA]</scope>
    <source>
        <strain evidence="2 3">NAP PRIS-MGV</strain>
    </source>
</reference>
<proteinExistence type="predicted"/>
<dbReference type="EMBL" id="PUIB01000021">
    <property type="protein sequence ID" value="PQO30089.1"/>
    <property type="molecule type" value="Genomic_DNA"/>
</dbReference>
<protein>
    <submittedName>
        <fullName evidence="2">Uncharacterized protein</fullName>
    </submittedName>
</protein>
<dbReference type="RefSeq" id="WP_105357291.1">
    <property type="nucleotide sequence ID" value="NZ_PUIB01000021.1"/>
</dbReference>
<evidence type="ECO:0000313" key="2">
    <source>
        <dbReference type="EMBL" id="PQO30089.1"/>
    </source>
</evidence>
<feature type="transmembrane region" description="Helical" evidence="1">
    <location>
        <begin position="20"/>
        <end position="38"/>
    </location>
</feature>
<sequence length="156" mass="17146">MPDSQSPASPPNRQFQLRHAALAFVVISVPLAIAAPLLRDLNATQWTALVRFVGSGIVGGVVAFLFGARFDPNLIQAVEAPRRRFAAWSLLQFVYLLAMFAALAYIGTMRVVLAGEEPRTESVVWFANAFLLPAIITYHVTYQAIIIYRKVTLASV</sequence>
<comment type="caution">
    <text evidence="2">The sequence shown here is derived from an EMBL/GenBank/DDBJ whole genome shotgun (WGS) entry which is preliminary data.</text>
</comment>
<name>A0A2S8FD58_9BACT</name>
<feature type="transmembrane region" description="Helical" evidence="1">
    <location>
        <begin position="126"/>
        <end position="148"/>
    </location>
</feature>
<dbReference type="Proteomes" id="UP000239388">
    <property type="component" value="Unassembled WGS sequence"/>
</dbReference>
<keyword evidence="1" id="KW-1133">Transmembrane helix</keyword>
<keyword evidence="1" id="KW-0472">Membrane</keyword>
<dbReference type="AlphaFoldDB" id="A0A2S8FD58"/>
<feature type="transmembrane region" description="Helical" evidence="1">
    <location>
        <begin position="44"/>
        <end position="66"/>
    </location>
</feature>
<evidence type="ECO:0000256" key="1">
    <source>
        <dbReference type="SAM" id="Phobius"/>
    </source>
</evidence>
<evidence type="ECO:0000313" key="3">
    <source>
        <dbReference type="Proteomes" id="UP000239388"/>
    </source>
</evidence>